<feature type="transmembrane region" description="Helical" evidence="1">
    <location>
        <begin position="243"/>
        <end position="260"/>
    </location>
</feature>
<feature type="transmembrane region" description="Helical" evidence="1">
    <location>
        <begin position="307"/>
        <end position="328"/>
    </location>
</feature>
<feature type="transmembrane region" description="Helical" evidence="1">
    <location>
        <begin position="658"/>
        <end position="677"/>
    </location>
</feature>
<evidence type="ECO:0000313" key="4">
    <source>
        <dbReference type="Proteomes" id="UP001296776"/>
    </source>
</evidence>
<feature type="transmembrane region" description="Helical" evidence="1">
    <location>
        <begin position="485"/>
        <end position="505"/>
    </location>
</feature>
<feature type="transmembrane region" description="Helical" evidence="1">
    <location>
        <begin position="12"/>
        <end position="33"/>
    </location>
</feature>
<evidence type="ECO:0000313" key="3">
    <source>
        <dbReference type="EMBL" id="MBK1704669.1"/>
    </source>
</evidence>
<accession>A0AAJ0U3M8</accession>
<feature type="transmembrane region" description="Helical" evidence="1">
    <location>
        <begin position="85"/>
        <end position="106"/>
    </location>
</feature>
<feature type="transmembrane region" description="Helical" evidence="1">
    <location>
        <begin position="267"/>
        <end position="287"/>
    </location>
</feature>
<feature type="transmembrane region" description="Helical" evidence="1">
    <location>
        <begin position="634"/>
        <end position="651"/>
    </location>
</feature>
<dbReference type="InterPro" id="IPR006976">
    <property type="entry name" value="VanZ-like"/>
</dbReference>
<keyword evidence="1" id="KW-0472">Membrane</keyword>
<reference evidence="3" key="1">
    <citation type="submission" date="2017-08" db="EMBL/GenBank/DDBJ databases">
        <authorList>
            <person name="Imhoff J.F."/>
            <person name="Rahn T."/>
            <person name="Kuenzel S."/>
            <person name="Neulinger S.C."/>
        </authorList>
    </citation>
    <scope>NUCLEOTIDE SEQUENCE</scope>
    <source>
        <strain evidence="3">DSM 11080</strain>
    </source>
</reference>
<feature type="transmembrane region" description="Helical" evidence="1">
    <location>
        <begin position="416"/>
        <end position="435"/>
    </location>
</feature>
<feature type="transmembrane region" description="Helical" evidence="1">
    <location>
        <begin position="340"/>
        <end position="357"/>
    </location>
</feature>
<dbReference type="AlphaFoldDB" id="A0AAJ0U3M8"/>
<keyword evidence="1" id="KW-1133">Transmembrane helix</keyword>
<feature type="transmembrane region" description="Helical" evidence="1">
    <location>
        <begin position="455"/>
        <end position="478"/>
    </location>
</feature>
<protein>
    <recommendedName>
        <fullName evidence="2">VanZ-like domain-containing protein</fullName>
    </recommendedName>
</protein>
<evidence type="ECO:0000259" key="2">
    <source>
        <dbReference type="Pfam" id="PF04892"/>
    </source>
</evidence>
<reference evidence="3" key="2">
    <citation type="journal article" date="2020" name="Microorganisms">
        <title>Osmotic Adaptation and Compatible Solute Biosynthesis of Phototrophic Bacteria as Revealed from Genome Analyses.</title>
        <authorList>
            <person name="Imhoff J.F."/>
            <person name="Rahn T."/>
            <person name="Kunzel S."/>
            <person name="Keller A."/>
            <person name="Neulinger S.C."/>
        </authorList>
    </citation>
    <scope>NUCLEOTIDE SEQUENCE</scope>
    <source>
        <strain evidence="3">DSM 11080</strain>
    </source>
</reference>
<name>A0AAJ0U3M8_9GAMM</name>
<feature type="transmembrane region" description="Helical" evidence="1">
    <location>
        <begin position="713"/>
        <end position="734"/>
    </location>
</feature>
<organism evidence="3 4">
    <name type="scientific">Halochromatium glycolicum</name>
    <dbReference type="NCBI Taxonomy" id="85075"/>
    <lineage>
        <taxon>Bacteria</taxon>
        <taxon>Pseudomonadati</taxon>
        <taxon>Pseudomonadota</taxon>
        <taxon>Gammaproteobacteria</taxon>
        <taxon>Chromatiales</taxon>
        <taxon>Chromatiaceae</taxon>
        <taxon>Halochromatium</taxon>
    </lineage>
</organism>
<feature type="transmembrane region" description="Helical" evidence="1">
    <location>
        <begin position="594"/>
        <end position="614"/>
    </location>
</feature>
<sequence>MPVSQTSSRGIIAIVAALIAYGSLYPLAFSLHQGTSSDVWVQFLTTRGEGRDSLSNLVGNIALFVPLGFFAAIGDPAAGGRISRFRPILVWGMLFALTLQILQVLIPTRDAALVDAVWNTLGLGIGVALGSAATLTRWFRTSAEQPLPMATLLVASLWGANELLPLVPSIDPQLVKDSLKPLLIEPHFALADSLATAIGIGVLGQALARLLGERASLPWLLLLAVLVLAVKPFIVIVELDLSTVIGFAMGCMTWALLLRFNGQARATVLLAALFLVLTLTSLESFHLADEPNPIGRIPFAEVLEGSMLVNARALIANLFFYTAILWLFRLHGVSLGRASLLLALWVALLEAAQLFVIGRTPSVTEPLWVLLVAFVLSRLTDQAQPWDARRTPARAQAQYHADTARALTETTPWQRLLLPFAVIAALGAAALLILLQLPGIPYNLRELLLGESHPLAAWVFMLAVLWIGAGAAWMAHLINRSRWPILSIPTTAFVAAMVSLLLLMLSVTQESLLDIAGSTNLHWFVTNKDIWGEPARNLFLAVDPDVVAFVERPVRYAALYGPIVIFLALAQAAWMQLQNQDSSVRTVATRLGWLMLNALPWLLLCKTIVFDWSSTDNLNELITREGLFGLHGDYFLYALMALLAVDAVLIANAHSRRAALIAVLVSILSIPLAWWLLDQGLADQVEKYGLTFSGVQFLLGPDRSDLLSEEALLARWVAVQTAAVMTFAFGLRLASPIFTPAARSANRGRTSTNTISPNRRHAPVITVNLTEHQLDFLEQVAEQLGLDLRSALQRILDSVLDEEQAESTLLDQLPRPQPEAGDLGQRLHAIPIALRADQGQRLSGIAEQADVSVSRTIRRALHLFMESTADSS</sequence>
<keyword evidence="1" id="KW-0812">Transmembrane</keyword>
<proteinExistence type="predicted"/>
<feature type="transmembrane region" description="Helical" evidence="1">
    <location>
        <begin position="187"/>
        <end position="207"/>
    </location>
</feature>
<feature type="transmembrane region" description="Helical" evidence="1">
    <location>
        <begin position="363"/>
        <end position="380"/>
    </location>
</feature>
<feature type="transmembrane region" description="Helical" evidence="1">
    <location>
        <begin position="554"/>
        <end position="574"/>
    </location>
</feature>
<gene>
    <name evidence="3" type="ORF">CKO40_09005</name>
</gene>
<feature type="transmembrane region" description="Helical" evidence="1">
    <location>
        <begin position="53"/>
        <end position="73"/>
    </location>
</feature>
<feature type="transmembrane region" description="Helical" evidence="1">
    <location>
        <begin position="118"/>
        <end position="135"/>
    </location>
</feature>
<dbReference type="Proteomes" id="UP001296776">
    <property type="component" value="Unassembled WGS sequence"/>
</dbReference>
<evidence type="ECO:0000256" key="1">
    <source>
        <dbReference type="SAM" id="Phobius"/>
    </source>
</evidence>
<keyword evidence="4" id="KW-1185">Reference proteome</keyword>
<feature type="domain" description="VanZ-like" evidence="2">
    <location>
        <begin position="30"/>
        <end position="129"/>
    </location>
</feature>
<comment type="caution">
    <text evidence="3">The sequence shown here is derived from an EMBL/GenBank/DDBJ whole genome shotgun (WGS) entry which is preliminary data.</text>
</comment>
<feature type="transmembrane region" description="Helical" evidence="1">
    <location>
        <begin position="219"/>
        <end position="237"/>
    </location>
</feature>
<dbReference type="EMBL" id="NRSJ01000012">
    <property type="protein sequence ID" value="MBK1704669.1"/>
    <property type="molecule type" value="Genomic_DNA"/>
</dbReference>
<dbReference type="Pfam" id="PF04892">
    <property type="entry name" value="VanZ"/>
    <property type="match status" value="1"/>
</dbReference>